<name>A0A2N9HC28_FAGSY</name>
<organism evidence="3">
    <name type="scientific">Fagus sylvatica</name>
    <name type="common">Beechnut</name>
    <dbReference type="NCBI Taxonomy" id="28930"/>
    <lineage>
        <taxon>Eukaryota</taxon>
        <taxon>Viridiplantae</taxon>
        <taxon>Streptophyta</taxon>
        <taxon>Embryophyta</taxon>
        <taxon>Tracheophyta</taxon>
        <taxon>Spermatophyta</taxon>
        <taxon>Magnoliopsida</taxon>
        <taxon>eudicotyledons</taxon>
        <taxon>Gunneridae</taxon>
        <taxon>Pentapetalae</taxon>
        <taxon>rosids</taxon>
        <taxon>fabids</taxon>
        <taxon>Fagales</taxon>
        <taxon>Fagaceae</taxon>
        <taxon>Fagus</taxon>
    </lineage>
</organism>
<sequence>MDFEQDMLEGLKNIKLMADEEEDITFEDEYWGERIGGKIGRYILRDPKAEMMDQSNFLRIRVDIPINKPLRRGGWVTSSEGVKIWVHYRYKRLPLFCFQCGILGHDDWCCTTEVEKIDAMQYSDWLRGGYRGKSGGNKARTSVRSEMPPSSEAATEETPLPVMPNLAD</sequence>
<dbReference type="EMBL" id="OIVN01003535">
    <property type="protein sequence ID" value="SPD11926.1"/>
    <property type="molecule type" value="Genomic_DNA"/>
</dbReference>
<proteinExistence type="predicted"/>
<gene>
    <name evidence="3" type="ORF">FSB_LOCUS39808</name>
</gene>
<feature type="region of interest" description="Disordered" evidence="1">
    <location>
        <begin position="133"/>
        <end position="168"/>
    </location>
</feature>
<dbReference type="InterPro" id="IPR025836">
    <property type="entry name" value="Zn_knuckle_CX2CX4HX4C"/>
</dbReference>
<protein>
    <recommendedName>
        <fullName evidence="2">Zinc knuckle CX2CX4HX4C domain-containing protein</fullName>
    </recommendedName>
</protein>
<dbReference type="Pfam" id="PF14392">
    <property type="entry name" value="zf-CCHC_4"/>
    <property type="match status" value="1"/>
</dbReference>
<evidence type="ECO:0000256" key="1">
    <source>
        <dbReference type="SAM" id="MobiDB-lite"/>
    </source>
</evidence>
<accession>A0A2N9HC28</accession>
<evidence type="ECO:0000259" key="2">
    <source>
        <dbReference type="Pfam" id="PF14392"/>
    </source>
</evidence>
<dbReference type="InterPro" id="IPR040256">
    <property type="entry name" value="At4g02000-like"/>
</dbReference>
<feature type="domain" description="Zinc knuckle CX2CX4HX4C" evidence="2">
    <location>
        <begin position="66"/>
        <end position="111"/>
    </location>
</feature>
<dbReference type="PANTHER" id="PTHR31286">
    <property type="entry name" value="GLYCINE-RICH CELL WALL STRUCTURAL PROTEIN 1.8-LIKE"/>
    <property type="match status" value="1"/>
</dbReference>
<reference evidence="3" key="1">
    <citation type="submission" date="2018-02" db="EMBL/GenBank/DDBJ databases">
        <authorList>
            <person name="Cohen D.B."/>
            <person name="Kent A.D."/>
        </authorList>
    </citation>
    <scope>NUCLEOTIDE SEQUENCE</scope>
</reference>
<evidence type="ECO:0000313" key="3">
    <source>
        <dbReference type="EMBL" id="SPD11926.1"/>
    </source>
</evidence>
<dbReference type="PANTHER" id="PTHR31286:SF167">
    <property type="entry name" value="OS09G0268800 PROTEIN"/>
    <property type="match status" value="1"/>
</dbReference>
<dbReference type="AlphaFoldDB" id="A0A2N9HC28"/>